<feature type="region of interest" description="Disordered" evidence="1">
    <location>
        <begin position="1"/>
        <end position="33"/>
    </location>
</feature>
<feature type="compositionally biased region" description="Pro residues" evidence="1">
    <location>
        <begin position="183"/>
        <end position="194"/>
    </location>
</feature>
<feature type="compositionally biased region" description="Basic and acidic residues" evidence="1">
    <location>
        <begin position="23"/>
        <end position="33"/>
    </location>
</feature>
<evidence type="ECO:0000313" key="2">
    <source>
        <dbReference type="EMBL" id="KAJ6844428.1"/>
    </source>
</evidence>
<name>A0AAX6HUI3_IRIPA</name>
<feature type="region of interest" description="Disordered" evidence="1">
    <location>
        <begin position="155"/>
        <end position="194"/>
    </location>
</feature>
<reference evidence="2" key="2">
    <citation type="submission" date="2023-04" db="EMBL/GenBank/DDBJ databases">
        <authorList>
            <person name="Bruccoleri R.E."/>
            <person name="Oakeley E.J."/>
            <person name="Faust A.-M."/>
            <person name="Dessus-Babus S."/>
            <person name="Altorfer M."/>
            <person name="Burckhardt D."/>
            <person name="Oertli M."/>
            <person name="Naumann U."/>
            <person name="Petersen F."/>
            <person name="Wong J."/>
        </authorList>
    </citation>
    <scope>NUCLEOTIDE SEQUENCE</scope>
    <source>
        <strain evidence="2">GSM-AAB239-AS_SAM_17_03QT</strain>
        <tissue evidence="2">Leaf</tissue>
    </source>
</reference>
<feature type="compositionally biased region" description="Basic and acidic residues" evidence="1">
    <location>
        <begin position="281"/>
        <end position="294"/>
    </location>
</feature>
<feature type="region of interest" description="Disordered" evidence="1">
    <location>
        <begin position="258"/>
        <end position="295"/>
    </location>
</feature>
<feature type="compositionally biased region" description="Polar residues" evidence="1">
    <location>
        <begin position="394"/>
        <end position="406"/>
    </location>
</feature>
<dbReference type="PANTHER" id="PTHR33924">
    <property type="entry name" value="CATION-TRANSPORTING ATPASE"/>
    <property type="match status" value="1"/>
</dbReference>
<dbReference type="Proteomes" id="UP001140949">
    <property type="component" value="Unassembled WGS sequence"/>
</dbReference>
<feature type="compositionally biased region" description="Polar residues" evidence="1">
    <location>
        <begin position="413"/>
        <end position="423"/>
    </location>
</feature>
<gene>
    <name evidence="2" type="ORF">M6B38_292540</name>
</gene>
<reference evidence="2" key="1">
    <citation type="journal article" date="2023" name="GigaByte">
        <title>Genome assembly of the bearded iris, Iris pallida Lam.</title>
        <authorList>
            <person name="Bruccoleri R.E."/>
            <person name="Oakeley E.J."/>
            <person name="Faust A.M.E."/>
            <person name="Altorfer M."/>
            <person name="Dessus-Babus S."/>
            <person name="Burckhardt D."/>
            <person name="Oertli M."/>
            <person name="Naumann U."/>
            <person name="Petersen F."/>
            <person name="Wong J."/>
        </authorList>
    </citation>
    <scope>NUCLEOTIDE SEQUENCE</scope>
    <source>
        <strain evidence="2">GSM-AAB239-AS_SAM_17_03QT</strain>
    </source>
</reference>
<dbReference type="AlphaFoldDB" id="A0AAX6HUI3"/>
<organism evidence="2 3">
    <name type="scientific">Iris pallida</name>
    <name type="common">Sweet iris</name>
    <dbReference type="NCBI Taxonomy" id="29817"/>
    <lineage>
        <taxon>Eukaryota</taxon>
        <taxon>Viridiplantae</taxon>
        <taxon>Streptophyta</taxon>
        <taxon>Embryophyta</taxon>
        <taxon>Tracheophyta</taxon>
        <taxon>Spermatophyta</taxon>
        <taxon>Magnoliopsida</taxon>
        <taxon>Liliopsida</taxon>
        <taxon>Asparagales</taxon>
        <taxon>Iridaceae</taxon>
        <taxon>Iridoideae</taxon>
        <taxon>Irideae</taxon>
        <taxon>Iris</taxon>
    </lineage>
</organism>
<protein>
    <submittedName>
        <fullName evidence="2">Uncharacterized protein</fullName>
    </submittedName>
</protein>
<sequence length="508" mass="55457">MAPIRRNRKKGTAQLQDAASSGHADRVLQDTTDERSQQIIAELSLEQMRSISVLEHIKPCLSEKPYNENDLLVPDATSSLIALEKNPSPHPSKVIENVQHEGATTLGVLEKNPSLRPCRVMGNVRQQGTSASEATTGPVGESEAMRKWREIKQNGFLSDPHGGMPTQPPEPVKKKRVRRPGVPLHPPGSMPMPHPQHGKGFVSLSHLPGSMPMPPAQYNKVPSFCLNPPGVSHSSEVMQWPPLLQDKGSNFLSHPQTGIVIPSPSGKRHDAKQSKRKEAHLKRNAETTKREQAGKFKSAPPIGLLSGLNIGVIRRIRNPKQVSAILEAMVHPENPDAQMQSTFTVQVESGSNENEDAAEDQNQFTEDTDRASLLQGSEQRGKRIASDNVEESSPPENTVASPSFSVTDRRLPSATTACSNTAGRQHLGDSDSSAEQAPSLPLSTEWRRKSLESHDTVEGICRESTTSSFCMLDHNKELPLVVTTPSDIITMACGSDFCTKQENIFTLS</sequence>
<proteinExistence type="predicted"/>
<comment type="caution">
    <text evidence="2">The sequence shown here is derived from an EMBL/GenBank/DDBJ whole genome shotgun (WGS) entry which is preliminary data.</text>
</comment>
<keyword evidence="3" id="KW-1185">Reference proteome</keyword>
<accession>A0AAX6HUI3</accession>
<evidence type="ECO:0000313" key="3">
    <source>
        <dbReference type="Proteomes" id="UP001140949"/>
    </source>
</evidence>
<dbReference type="EMBL" id="JANAVB010006599">
    <property type="protein sequence ID" value="KAJ6844428.1"/>
    <property type="molecule type" value="Genomic_DNA"/>
</dbReference>
<feature type="compositionally biased region" description="Basic residues" evidence="1">
    <location>
        <begin position="1"/>
        <end position="11"/>
    </location>
</feature>
<dbReference type="PANTHER" id="PTHR33924:SF5">
    <property type="entry name" value="CATION-TRANSPORTING ATPASE"/>
    <property type="match status" value="1"/>
</dbReference>
<feature type="region of interest" description="Disordered" evidence="1">
    <location>
        <begin position="346"/>
        <end position="444"/>
    </location>
</feature>
<evidence type="ECO:0000256" key="1">
    <source>
        <dbReference type="SAM" id="MobiDB-lite"/>
    </source>
</evidence>